<evidence type="ECO:0000313" key="1">
    <source>
        <dbReference type="EMBL" id="CAA9257210.1"/>
    </source>
</evidence>
<dbReference type="AlphaFoldDB" id="A0A6J4INE1"/>
<proteinExistence type="predicted"/>
<gene>
    <name evidence="1" type="ORF">AVDCRST_MAG95-2155</name>
</gene>
<dbReference type="EMBL" id="CADCTJ010000674">
    <property type="protein sequence ID" value="CAA9257210.1"/>
    <property type="molecule type" value="Genomic_DNA"/>
</dbReference>
<dbReference type="InterPro" id="IPR050583">
    <property type="entry name" value="Mycobacterial_A85_antigen"/>
</dbReference>
<protein>
    <recommendedName>
        <fullName evidence="2">Esterase</fullName>
    </recommendedName>
</protein>
<dbReference type="Gene3D" id="3.40.50.1820">
    <property type="entry name" value="alpha/beta hydrolase"/>
    <property type="match status" value="1"/>
</dbReference>
<evidence type="ECO:0008006" key="2">
    <source>
        <dbReference type="Google" id="ProtNLM"/>
    </source>
</evidence>
<dbReference type="PANTHER" id="PTHR48098">
    <property type="entry name" value="ENTEROCHELIN ESTERASE-RELATED"/>
    <property type="match status" value="1"/>
</dbReference>
<organism evidence="1">
    <name type="scientific">uncultured Adhaeribacter sp</name>
    <dbReference type="NCBI Taxonomy" id="448109"/>
    <lineage>
        <taxon>Bacteria</taxon>
        <taxon>Pseudomonadati</taxon>
        <taxon>Bacteroidota</taxon>
        <taxon>Cytophagia</taxon>
        <taxon>Cytophagales</taxon>
        <taxon>Hymenobacteraceae</taxon>
        <taxon>Adhaeribacter</taxon>
        <taxon>environmental samples</taxon>
    </lineage>
</organism>
<dbReference type="InterPro" id="IPR029058">
    <property type="entry name" value="AB_hydrolase_fold"/>
</dbReference>
<dbReference type="SUPFAM" id="SSF53474">
    <property type="entry name" value="alpha/beta-Hydrolases"/>
    <property type="match status" value="1"/>
</dbReference>
<sequence length="103" mass="12433">MYAAAHYPHVFGKAMVLSPSLWFSEKIFSVARKDFHKTRLVLLAGEQEGAEMVPKMRKLYEQLLTRGFPEKRIWYQTRPDGHHSEWFWRREFPEAFKWLYGKK</sequence>
<name>A0A6J4INE1_9BACT</name>
<reference evidence="1" key="1">
    <citation type="submission" date="2020-02" db="EMBL/GenBank/DDBJ databases">
        <authorList>
            <person name="Meier V. D."/>
        </authorList>
    </citation>
    <scope>NUCLEOTIDE SEQUENCE</scope>
    <source>
        <strain evidence="1">AVDCRST_MAG95</strain>
    </source>
</reference>
<dbReference type="PANTHER" id="PTHR48098:SF6">
    <property type="entry name" value="FERRI-BACILLIBACTIN ESTERASE BESA"/>
    <property type="match status" value="1"/>
</dbReference>
<accession>A0A6J4INE1</accession>